<dbReference type="PANTHER" id="PTHR47521:SF7">
    <property type="entry name" value="SERPENTINE RECEPTOR CLASS EPSILON-6"/>
    <property type="match status" value="1"/>
</dbReference>
<dbReference type="PANTHER" id="PTHR47521">
    <property type="entry name" value="SERPENTINE RECEPTOR, CLASS E (EPSILON)-RELATED"/>
    <property type="match status" value="1"/>
</dbReference>
<dbReference type="Pfam" id="PF10292">
    <property type="entry name" value="7TM_GPCR_Srab"/>
    <property type="match status" value="1"/>
</dbReference>
<dbReference type="InterPro" id="IPR019408">
    <property type="entry name" value="7TM_GPCR_serpentine_rcpt_Srab"/>
</dbReference>
<keyword evidence="4 5" id="KW-0472">Membrane</keyword>
<dbReference type="Proteomes" id="UP000887565">
    <property type="component" value="Unplaced"/>
</dbReference>
<accession>A0A915L1Z9</accession>
<feature type="transmembrane region" description="Helical" evidence="5">
    <location>
        <begin position="143"/>
        <end position="161"/>
    </location>
</feature>
<evidence type="ECO:0000256" key="4">
    <source>
        <dbReference type="ARBA" id="ARBA00023136"/>
    </source>
</evidence>
<feature type="transmembrane region" description="Helical" evidence="5">
    <location>
        <begin position="109"/>
        <end position="131"/>
    </location>
</feature>
<keyword evidence="2 5" id="KW-0812">Transmembrane</keyword>
<evidence type="ECO:0000256" key="1">
    <source>
        <dbReference type="ARBA" id="ARBA00004141"/>
    </source>
</evidence>
<feature type="transmembrane region" description="Helical" evidence="5">
    <location>
        <begin position="192"/>
        <end position="212"/>
    </location>
</feature>
<evidence type="ECO:0000256" key="3">
    <source>
        <dbReference type="ARBA" id="ARBA00022989"/>
    </source>
</evidence>
<proteinExistence type="predicted"/>
<sequence>MKDLSDQVSSSCDAQNLFLSNGFLAALWFQVLILGPVALLLNSALVCCLKATKTFNNNCRLLLMFMCAGALGYCITVTFKNGRILFLAYMGDCRSIETTTLSCRLQASAIIFFLFFNGASLLCLSFERLYASLKYKTYDGVSNCYLAILMITLICIVDLVQQTVTLFDVRWDQIIVCDSLMLSTSSTAWKNFAFGGTMQLASLAIFAGTSFWDRRVLKRMLAINHAQHSLKARFQLAKNIELNKALLPLTAVYFLFSVPINVLVAVAISEQVLYSKTKSMTVHAFFIVNGIYYTIHPVLLLKYNQSLNTKFCKLFPLLFNILRNSKTDRKQSPIFKKWKNRIEPVIRDKLEKNSHLIMNVSTIDQLNQNNDESLADDGKKYFDNLQDLWDEAFIVELQKAGNVPKY</sequence>
<evidence type="ECO:0000313" key="7">
    <source>
        <dbReference type="WBParaSite" id="nRc.2.0.1.t44501-RA"/>
    </source>
</evidence>
<feature type="transmembrane region" description="Helical" evidence="5">
    <location>
        <begin position="245"/>
        <end position="268"/>
    </location>
</feature>
<feature type="transmembrane region" description="Helical" evidence="5">
    <location>
        <begin position="61"/>
        <end position="79"/>
    </location>
</feature>
<name>A0A915L1Z9_ROMCU</name>
<organism evidence="6 7">
    <name type="scientific">Romanomermis culicivorax</name>
    <name type="common">Nematode worm</name>
    <dbReference type="NCBI Taxonomy" id="13658"/>
    <lineage>
        <taxon>Eukaryota</taxon>
        <taxon>Metazoa</taxon>
        <taxon>Ecdysozoa</taxon>
        <taxon>Nematoda</taxon>
        <taxon>Enoplea</taxon>
        <taxon>Dorylaimia</taxon>
        <taxon>Mermithida</taxon>
        <taxon>Mermithoidea</taxon>
        <taxon>Mermithidae</taxon>
        <taxon>Romanomermis</taxon>
    </lineage>
</organism>
<dbReference type="SUPFAM" id="SSF81321">
    <property type="entry name" value="Family A G protein-coupled receptor-like"/>
    <property type="match status" value="1"/>
</dbReference>
<evidence type="ECO:0000313" key="6">
    <source>
        <dbReference type="Proteomes" id="UP000887565"/>
    </source>
</evidence>
<feature type="transmembrane region" description="Helical" evidence="5">
    <location>
        <begin position="280"/>
        <end position="301"/>
    </location>
</feature>
<keyword evidence="3 5" id="KW-1133">Transmembrane helix</keyword>
<keyword evidence="6" id="KW-1185">Reference proteome</keyword>
<dbReference type="WBParaSite" id="nRc.2.0.1.t44501-RA">
    <property type="protein sequence ID" value="nRc.2.0.1.t44501-RA"/>
    <property type="gene ID" value="nRc.2.0.1.g44501"/>
</dbReference>
<dbReference type="AlphaFoldDB" id="A0A915L1Z9"/>
<dbReference type="GO" id="GO:0016020">
    <property type="term" value="C:membrane"/>
    <property type="evidence" value="ECO:0007669"/>
    <property type="project" value="UniProtKB-SubCell"/>
</dbReference>
<feature type="transmembrane region" description="Helical" evidence="5">
    <location>
        <begin position="27"/>
        <end position="49"/>
    </location>
</feature>
<evidence type="ECO:0000256" key="2">
    <source>
        <dbReference type="ARBA" id="ARBA00022692"/>
    </source>
</evidence>
<reference evidence="7" key="1">
    <citation type="submission" date="2022-11" db="UniProtKB">
        <authorList>
            <consortium name="WormBaseParasite"/>
        </authorList>
    </citation>
    <scope>IDENTIFICATION</scope>
</reference>
<protein>
    <submittedName>
        <fullName evidence="7">G-protein coupled receptors family 1 profile domain-containing protein</fullName>
    </submittedName>
</protein>
<dbReference type="InterPro" id="IPR052860">
    <property type="entry name" value="NRL-GPCR1"/>
</dbReference>
<dbReference type="Gene3D" id="1.20.1070.10">
    <property type="entry name" value="Rhodopsin 7-helix transmembrane proteins"/>
    <property type="match status" value="1"/>
</dbReference>
<dbReference type="OMA" id="NCYLAIL"/>
<evidence type="ECO:0000256" key="5">
    <source>
        <dbReference type="SAM" id="Phobius"/>
    </source>
</evidence>
<comment type="subcellular location">
    <subcellularLocation>
        <location evidence="1">Membrane</location>
        <topology evidence="1">Multi-pass membrane protein</topology>
    </subcellularLocation>
</comment>